<gene>
    <name evidence="2" type="primary">Acey_s0581.g281</name>
    <name evidence="2" type="ORF">Y032_0581g281</name>
</gene>
<evidence type="ECO:0000256" key="1">
    <source>
        <dbReference type="SAM" id="Phobius"/>
    </source>
</evidence>
<feature type="transmembrane region" description="Helical" evidence="1">
    <location>
        <begin position="54"/>
        <end position="76"/>
    </location>
</feature>
<dbReference type="OrthoDB" id="10370421at2759"/>
<keyword evidence="1" id="KW-0472">Membrane</keyword>
<organism evidence="2 3">
    <name type="scientific">Ancylostoma ceylanicum</name>
    <dbReference type="NCBI Taxonomy" id="53326"/>
    <lineage>
        <taxon>Eukaryota</taxon>
        <taxon>Metazoa</taxon>
        <taxon>Ecdysozoa</taxon>
        <taxon>Nematoda</taxon>
        <taxon>Chromadorea</taxon>
        <taxon>Rhabditida</taxon>
        <taxon>Rhabditina</taxon>
        <taxon>Rhabditomorpha</taxon>
        <taxon>Strongyloidea</taxon>
        <taxon>Ancylostomatidae</taxon>
        <taxon>Ancylostomatinae</taxon>
        <taxon>Ancylostoma</taxon>
    </lineage>
</organism>
<proteinExistence type="predicted"/>
<name>A0A016WPF3_9BILA</name>
<dbReference type="EMBL" id="JARK01000181">
    <property type="protein sequence ID" value="EYC41137.1"/>
    <property type="molecule type" value="Genomic_DNA"/>
</dbReference>
<keyword evidence="1" id="KW-1133">Transmembrane helix</keyword>
<protein>
    <submittedName>
        <fullName evidence="2">Uncharacterized protein</fullName>
    </submittedName>
</protein>
<dbReference type="AlphaFoldDB" id="A0A016WPF3"/>
<feature type="transmembrane region" description="Helical" evidence="1">
    <location>
        <begin position="88"/>
        <end position="114"/>
    </location>
</feature>
<keyword evidence="3" id="KW-1185">Reference proteome</keyword>
<keyword evidence="1" id="KW-0812">Transmembrane</keyword>
<reference evidence="3" key="1">
    <citation type="journal article" date="2015" name="Nat. Genet.">
        <title>The genome and transcriptome of the zoonotic hookworm Ancylostoma ceylanicum identify infection-specific gene families.</title>
        <authorList>
            <person name="Schwarz E.M."/>
            <person name="Hu Y."/>
            <person name="Antoshechkin I."/>
            <person name="Miller M.M."/>
            <person name="Sternberg P.W."/>
            <person name="Aroian R.V."/>
        </authorList>
    </citation>
    <scope>NUCLEOTIDE SEQUENCE</scope>
    <source>
        <strain evidence="3">HY135</strain>
    </source>
</reference>
<dbReference type="Proteomes" id="UP000024635">
    <property type="component" value="Unassembled WGS sequence"/>
</dbReference>
<evidence type="ECO:0000313" key="3">
    <source>
        <dbReference type="Proteomes" id="UP000024635"/>
    </source>
</evidence>
<comment type="caution">
    <text evidence="2">The sequence shown here is derived from an EMBL/GenBank/DDBJ whole genome shotgun (WGS) entry which is preliminary data.</text>
</comment>
<sequence>MNPSMKPNEANEKGKVMTISLFIRLFRKYSGRVSHIAPLHKKFQDKENGRTMPIYTFISINELASSTTTFVSIALFRKLAVPSDEMAADLMVILSLVISHRILFINLITLYNCYLWRRIQKRSPINDYSNREHHFQQLQTSWEAVDVNIRLSSTTIKT</sequence>
<evidence type="ECO:0000313" key="2">
    <source>
        <dbReference type="EMBL" id="EYC41137.1"/>
    </source>
</evidence>
<accession>A0A016WPF3</accession>